<dbReference type="InterPro" id="IPR016177">
    <property type="entry name" value="DNA-bd_dom_sf"/>
</dbReference>
<feature type="compositionally biased region" description="Pro residues" evidence="6">
    <location>
        <begin position="164"/>
        <end position="179"/>
    </location>
</feature>
<evidence type="ECO:0000256" key="1">
    <source>
        <dbReference type="ARBA" id="ARBA00004123"/>
    </source>
</evidence>
<accession>A0A2G5E065</accession>
<name>A0A2G5E065_AQUCA</name>
<dbReference type="Pfam" id="PF00847">
    <property type="entry name" value="AP2"/>
    <property type="match status" value="1"/>
</dbReference>
<protein>
    <recommendedName>
        <fullName evidence="7">AP2/ERF domain-containing protein</fullName>
    </recommendedName>
</protein>
<evidence type="ECO:0000256" key="3">
    <source>
        <dbReference type="ARBA" id="ARBA00023125"/>
    </source>
</evidence>
<dbReference type="Proteomes" id="UP000230069">
    <property type="component" value="Unassembled WGS sequence"/>
</dbReference>
<evidence type="ECO:0000256" key="6">
    <source>
        <dbReference type="SAM" id="MobiDB-lite"/>
    </source>
</evidence>
<dbReference type="InParanoid" id="A0A2G5E065"/>
<keyword evidence="3" id="KW-0238">DNA-binding</keyword>
<evidence type="ECO:0000256" key="5">
    <source>
        <dbReference type="ARBA" id="ARBA00023242"/>
    </source>
</evidence>
<dbReference type="PANTHER" id="PTHR31194:SF140">
    <property type="entry name" value="ETHYLENE-RESPONSIVE TRANSCRIPTION FACTOR CRF2"/>
    <property type="match status" value="1"/>
</dbReference>
<dbReference type="PROSITE" id="PS51032">
    <property type="entry name" value="AP2_ERF"/>
    <property type="match status" value="1"/>
</dbReference>
<dbReference type="PANTHER" id="PTHR31194">
    <property type="entry name" value="SHN SHINE , DNA BINDING / TRANSCRIPTION FACTOR"/>
    <property type="match status" value="1"/>
</dbReference>
<dbReference type="GO" id="GO:0003700">
    <property type="term" value="F:DNA-binding transcription factor activity"/>
    <property type="evidence" value="ECO:0007669"/>
    <property type="project" value="InterPro"/>
</dbReference>
<dbReference type="InterPro" id="IPR050913">
    <property type="entry name" value="AP2/ERF_ERF"/>
</dbReference>
<dbReference type="CDD" id="cd00018">
    <property type="entry name" value="AP2"/>
    <property type="match status" value="1"/>
</dbReference>
<evidence type="ECO:0000313" key="9">
    <source>
        <dbReference type="Proteomes" id="UP000230069"/>
    </source>
</evidence>
<keyword evidence="5" id="KW-0539">Nucleus</keyword>
<keyword evidence="2" id="KW-0805">Transcription regulation</keyword>
<reference evidence="8 9" key="1">
    <citation type="submission" date="2017-09" db="EMBL/GenBank/DDBJ databases">
        <title>WGS assembly of Aquilegia coerulea Goldsmith.</title>
        <authorList>
            <person name="Hodges S."/>
            <person name="Kramer E."/>
            <person name="Nordborg M."/>
            <person name="Tomkins J."/>
            <person name="Borevitz J."/>
            <person name="Derieg N."/>
            <person name="Yan J."/>
            <person name="Mihaltcheva S."/>
            <person name="Hayes R.D."/>
            <person name="Rokhsar D."/>
        </authorList>
    </citation>
    <scope>NUCLEOTIDE SEQUENCE [LARGE SCALE GENOMIC DNA]</scope>
    <source>
        <strain evidence="9">cv. Goldsmith</strain>
    </source>
</reference>
<keyword evidence="9" id="KW-1185">Reference proteome</keyword>
<evidence type="ECO:0000313" key="8">
    <source>
        <dbReference type="EMBL" id="PIA49115.1"/>
    </source>
</evidence>
<keyword evidence="4" id="KW-0804">Transcription</keyword>
<dbReference type="FunFam" id="3.30.730.10:FF:000001">
    <property type="entry name" value="Ethylene-responsive transcription factor 2"/>
    <property type="match status" value="1"/>
</dbReference>
<dbReference type="PRINTS" id="PR00367">
    <property type="entry name" value="ETHRSPELEMNT"/>
</dbReference>
<dbReference type="GO" id="GO:0005634">
    <property type="term" value="C:nucleus"/>
    <property type="evidence" value="ECO:0007669"/>
    <property type="project" value="UniProtKB-SubCell"/>
</dbReference>
<gene>
    <name evidence="8" type="ORF">AQUCO_01300162v1</name>
</gene>
<dbReference type="STRING" id="218851.A0A2G5E065"/>
<dbReference type="Gene3D" id="3.30.730.10">
    <property type="entry name" value="AP2/ERF domain"/>
    <property type="match status" value="1"/>
</dbReference>
<dbReference type="SMART" id="SM00380">
    <property type="entry name" value="AP2"/>
    <property type="match status" value="1"/>
</dbReference>
<sequence length="268" mass="30095">MEGNSQISPTKFQEQKILLNKFLKLPLVEKRMPKIVRISVTDEDPTDSSSDDADEEINLFSCGGGGGGGFHRRRVKKYITEIKIGPKCHLLKKKVSGRGRLTPKNKYRGVRRRPWGKWAAEIRDRNAKRRIWLGTFNTAEEAARAYDEAAIRINGVNVKTNLIPFPPPTSTSSSPPPPQSWFSSHSDSITYKESQGQDLVIYSPNSVIKQGIQEDPTSCQILENDTAGFVTELFDHTFSYMDYDVLGAALISTNHFDDTETICPNDMI</sequence>
<evidence type="ECO:0000256" key="4">
    <source>
        <dbReference type="ARBA" id="ARBA00023163"/>
    </source>
</evidence>
<feature type="region of interest" description="Disordered" evidence="6">
    <location>
        <begin position="164"/>
        <end position="186"/>
    </location>
</feature>
<evidence type="ECO:0000256" key="2">
    <source>
        <dbReference type="ARBA" id="ARBA00023015"/>
    </source>
</evidence>
<proteinExistence type="predicted"/>
<comment type="subcellular location">
    <subcellularLocation>
        <location evidence="1">Nucleus</location>
    </subcellularLocation>
</comment>
<dbReference type="AlphaFoldDB" id="A0A2G5E065"/>
<dbReference type="SUPFAM" id="SSF54171">
    <property type="entry name" value="DNA-binding domain"/>
    <property type="match status" value="1"/>
</dbReference>
<feature type="domain" description="AP2/ERF" evidence="7">
    <location>
        <begin position="106"/>
        <end position="166"/>
    </location>
</feature>
<dbReference type="EMBL" id="KZ305030">
    <property type="protein sequence ID" value="PIA49115.1"/>
    <property type="molecule type" value="Genomic_DNA"/>
</dbReference>
<dbReference type="InterPro" id="IPR036955">
    <property type="entry name" value="AP2/ERF_dom_sf"/>
</dbReference>
<evidence type="ECO:0000259" key="7">
    <source>
        <dbReference type="PROSITE" id="PS51032"/>
    </source>
</evidence>
<dbReference type="GO" id="GO:0003677">
    <property type="term" value="F:DNA binding"/>
    <property type="evidence" value="ECO:0007669"/>
    <property type="project" value="UniProtKB-KW"/>
</dbReference>
<dbReference type="InterPro" id="IPR001471">
    <property type="entry name" value="AP2/ERF_dom"/>
</dbReference>
<organism evidence="8 9">
    <name type="scientific">Aquilegia coerulea</name>
    <name type="common">Rocky mountain columbine</name>
    <dbReference type="NCBI Taxonomy" id="218851"/>
    <lineage>
        <taxon>Eukaryota</taxon>
        <taxon>Viridiplantae</taxon>
        <taxon>Streptophyta</taxon>
        <taxon>Embryophyta</taxon>
        <taxon>Tracheophyta</taxon>
        <taxon>Spermatophyta</taxon>
        <taxon>Magnoliopsida</taxon>
        <taxon>Ranunculales</taxon>
        <taxon>Ranunculaceae</taxon>
        <taxon>Thalictroideae</taxon>
        <taxon>Aquilegia</taxon>
    </lineage>
</organism>